<sequence length="112" mass="12841">MGRRGSRRQSCSSLFFNVIVKSLLLLGGNLDLKHMKRDIDIDKDSKNECHLSVLYCLTEWDLVQSSVCFCFIWLLCICISCFLRLSFYGCGDLEGCGDVLDLDLRKMKRCIC</sequence>
<name>A0A396GXY4_MEDTR</name>
<dbReference type="Proteomes" id="UP000265566">
    <property type="component" value="Chromosome 7"/>
</dbReference>
<evidence type="ECO:0008006" key="3">
    <source>
        <dbReference type="Google" id="ProtNLM"/>
    </source>
</evidence>
<reference evidence="2" key="1">
    <citation type="journal article" date="2018" name="Nat. Plants">
        <title>Whole-genome landscape of Medicago truncatula symbiotic genes.</title>
        <authorList>
            <person name="Pecrix Y."/>
            <person name="Gamas P."/>
            <person name="Carrere S."/>
        </authorList>
    </citation>
    <scope>NUCLEOTIDE SEQUENCE</scope>
    <source>
        <tissue evidence="2">Leaves</tissue>
    </source>
</reference>
<protein>
    <recommendedName>
        <fullName evidence="3">Transmembrane protein</fullName>
    </recommendedName>
</protein>
<dbReference type="AlphaFoldDB" id="A0A396GXY4"/>
<proteinExistence type="predicted"/>
<dbReference type="Gramene" id="rna39601">
    <property type="protein sequence ID" value="RHN45328.1"/>
    <property type="gene ID" value="gene39601"/>
</dbReference>
<keyword evidence="1" id="KW-0812">Transmembrane</keyword>
<gene>
    <name evidence="2" type="ORF">MtrunA17_Chr7g0229501</name>
</gene>
<evidence type="ECO:0000313" key="2">
    <source>
        <dbReference type="EMBL" id="RHN45328.1"/>
    </source>
</evidence>
<accession>A0A396GXY4</accession>
<feature type="transmembrane region" description="Helical" evidence="1">
    <location>
        <begin position="12"/>
        <end position="30"/>
    </location>
</feature>
<organism evidence="2">
    <name type="scientific">Medicago truncatula</name>
    <name type="common">Barrel medic</name>
    <name type="synonym">Medicago tribuloides</name>
    <dbReference type="NCBI Taxonomy" id="3880"/>
    <lineage>
        <taxon>Eukaryota</taxon>
        <taxon>Viridiplantae</taxon>
        <taxon>Streptophyta</taxon>
        <taxon>Embryophyta</taxon>
        <taxon>Tracheophyta</taxon>
        <taxon>Spermatophyta</taxon>
        <taxon>Magnoliopsida</taxon>
        <taxon>eudicotyledons</taxon>
        <taxon>Gunneridae</taxon>
        <taxon>Pentapetalae</taxon>
        <taxon>rosids</taxon>
        <taxon>fabids</taxon>
        <taxon>Fabales</taxon>
        <taxon>Fabaceae</taxon>
        <taxon>Papilionoideae</taxon>
        <taxon>50 kb inversion clade</taxon>
        <taxon>NPAAA clade</taxon>
        <taxon>Hologalegina</taxon>
        <taxon>IRL clade</taxon>
        <taxon>Trifolieae</taxon>
        <taxon>Medicago</taxon>
    </lineage>
</organism>
<feature type="transmembrane region" description="Helical" evidence="1">
    <location>
        <begin position="62"/>
        <end position="83"/>
    </location>
</feature>
<dbReference type="EMBL" id="PSQE01000007">
    <property type="protein sequence ID" value="RHN45328.1"/>
    <property type="molecule type" value="Genomic_DNA"/>
</dbReference>
<keyword evidence="1" id="KW-1133">Transmembrane helix</keyword>
<comment type="caution">
    <text evidence="2">The sequence shown here is derived from an EMBL/GenBank/DDBJ whole genome shotgun (WGS) entry which is preliminary data.</text>
</comment>
<evidence type="ECO:0000256" key="1">
    <source>
        <dbReference type="SAM" id="Phobius"/>
    </source>
</evidence>
<keyword evidence="1" id="KW-0472">Membrane</keyword>